<keyword evidence="3" id="KW-1185">Reference proteome</keyword>
<dbReference type="EMBL" id="MOMC01000051">
    <property type="protein sequence ID" value="ONH26402.1"/>
    <property type="molecule type" value="Genomic_DNA"/>
</dbReference>
<evidence type="ECO:0000313" key="2">
    <source>
        <dbReference type="EMBL" id="ONH26402.1"/>
    </source>
</evidence>
<dbReference type="AlphaFoldDB" id="A0A1V2I5G4"/>
<dbReference type="InterPro" id="IPR057679">
    <property type="entry name" value="DUF7919"/>
</dbReference>
<dbReference type="Pfam" id="PF25535">
    <property type="entry name" value="DUF7919"/>
    <property type="match status" value="1"/>
</dbReference>
<accession>A0A1V2I5G4</accession>
<dbReference type="Proteomes" id="UP000188929">
    <property type="component" value="Unassembled WGS sequence"/>
</dbReference>
<reference evidence="3" key="1">
    <citation type="submission" date="2016-10" db="EMBL/GenBank/DDBJ databases">
        <title>Frankia sp. NRRL B-16386 Genome sequencing.</title>
        <authorList>
            <person name="Ghodhbane-Gtari F."/>
            <person name="Swanson E."/>
            <person name="Gueddou A."/>
            <person name="Hezbri K."/>
            <person name="Ktari K."/>
            <person name="Nouioui I."/>
            <person name="Morris K."/>
            <person name="Simpson S."/>
            <person name="Abebe-Akele F."/>
            <person name="Thomas K."/>
            <person name="Gtari M."/>
            <person name="Tisa L.S."/>
        </authorList>
    </citation>
    <scope>NUCLEOTIDE SEQUENCE [LARGE SCALE GENOMIC DNA]</scope>
    <source>
        <strain evidence="3">NRRL B-16386</strain>
    </source>
</reference>
<organism evidence="2 3">
    <name type="scientific">Pseudofrankia asymbiotica</name>
    <dbReference type="NCBI Taxonomy" id="1834516"/>
    <lineage>
        <taxon>Bacteria</taxon>
        <taxon>Bacillati</taxon>
        <taxon>Actinomycetota</taxon>
        <taxon>Actinomycetes</taxon>
        <taxon>Frankiales</taxon>
        <taxon>Frankiaceae</taxon>
        <taxon>Pseudofrankia</taxon>
    </lineage>
</organism>
<proteinExistence type="predicted"/>
<gene>
    <name evidence="2" type="ORF">BL253_24775</name>
</gene>
<evidence type="ECO:0000313" key="3">
    <source>
        <dbReference type="Proteomes" id="UP000188929"/>
    </source>
</evidence>
<comment type="caution">
    <text evidence="2">The sequence shown here is derived from an EMBL/GenBank/DDBJ whole genome shotgun (WGS) entry which is preliminary data.</text>
</comment>
<feature type="domain" description="DUF7919" evidence="1">
    <location>
        <begin position="5"/>
        <end position="52"/>
    </location>
</feature>
<evidence type="ECO:0000259" key="1">
    <source>
        <dbReference type="Pfam" id="PF25535"/>
    </source>
</evidence>
<protein>
    <recommendedName>
        <fullName evidence="1">DUF7919 domain-containing protein</fullName>
    </recommendedName>
</protein>
<name>A0A1V2I5G4_9ACTN</name>
<sequence>MLRFDDHEAPLGIAEIRVEQEKGIEIAAPTLIYHYVTDHQYRPPDYFIDAVLRQVRKISP</sequence>